<dbReference type="Gene3D" id="2.60.120.620">
    <property type="entry name" value="q2cbj1_9rhob like domain"/>
    <property type="match status" value="1"/>
</dbReference>
<dbReference type="EMBL" id="UINC01076859">
    <property type="protein sequence ID" value="SVC16427.1"/>
    <property type="molecule type" value="Genomic_DNA"/>
</dbReference>
<dbReference type="PANTHER" id="PTHR20883">
    <property type="entry name" value="PHYTANOYL-COA DIOXYGENASE DOMAIN CONTAINING 1"/>
    <property type="match status" value="1"/>
</dbReference>
<dbReference type="PANTHER" id="PTHR20883:SF15">
    <property type="entry name" value="PHYTANOYL-COA DIOXYGENASE DOMAIN-CONTAINING PROTEIN 1"/>
    <property type="match status" value="1"/>
</dbReference>
<dbReference type="Pfam" id="PF05721">
    <property type="entry name" value="PhyH"/>
    <property type="match status" value="1"/>
</dbReference>
<keyword evidence="2" id="KW-0408">Iron</keyword>
<evidence type="ECO:0000256" key="1">
    <source>
        <dbReference type="ARBA" id="ARBA00022723"/>
    </source>
</evidence>
<dbReference type="AlphaFoldDB" id="A0A382K005"/>
<dbReference type="InterPro" id="IPR008775">
    <property type="entry name" value="Phytyl_CoA_dOase-like"/>
</dbReference>
<keyword evidence="1" id="KW-0479">Metal-binding</keyword>
<sequence>MNQEQKYLFDLQGYIVLKNIIPKRVIDNCNKVLDRFEDMAPEDFPPPLVLGTTKTEKELYISNILESDSAFVPLIDIPEVLSVIQEVTGGPYRLNHTYTIYRWGGGYTSLHMHGMPIISKCQYHCRNGQMVSTLTKAVFPMLDCTVEDGCFAVIPGAHKSNFPKPWGSHPEENPPLVPIPAKAGDAIIFTEALTHGSTINTSNRTRRTIFYCYSIGYMPDWGGQGLQFSPRVMDMLNESQQDILRLK</sequence>
<dbReference type="SUPFAM" id="SSF51197">
    <property type="entry name" value="Clavaminate synthase-like"/>
    <property type="match status" value="1"/>
</dbReference>
<name>A0A382K005_9ZZZZ</name>
<proteinExistence type="predicted"/>
<reference evidence="3" key="1">
    <citation type="submission" date="2018-05" db="EMBL/GenBank/DDBJ databases">
        <authorList>
            <person name="Lanie J.A."/>
            <person name="Ng W.-L."/>
            <person name="Kazmierczak K.M."/>
            <person name="Andrzejewski T.M."/>
            <person name="Davidsen T.M."/>
            <person name="Wayne K.J."/>
            <person name="Tettelin H."/>
            <person name="Glass J.I."/>
            <person name="Rusch D."/>
            <person name="Podicherti R."/>
            <person name="Tsui H.-C.T."/>
            <person name="Winkler M.E."/>
        </authorList>
    </citation>
    <scope>NUCLEOTIDE SEQUENCE</scope>
</reference>
<evidence type="ECO:0000313" key="3">
    <source>
        <dbReference type="EMBL" id="SVC16427.1"/>
    </source>
</evidence>
<gene>
    <name evidence="3" type="ORF">METZ01_LOCUS269281</name>
</gene>
<evidence type="ECO:0008006" key="4">
    <source>
        <dbReference type="Google" id="ProtNLM"/>
    </source>
</evidence>
<dbReference type="GO" id="GO:0046872">
    <property type="term" value="F:metal ion binding"/>
    <property type="evidence" value="ECO:0007669"/>
    <property type="project" value="UniProtKB-KW"/>
</dbReference>
<protein>
    <recommendedName>
        <fullName evidence="4">Fe2OG dioxygenase domain-containing protein</fullName>
    </recommendedName>
</protein>
<accession>A0A382K005</accession>
<evidence type="ECO:0000256" key="2">
    <source>
        <dbReference type="ARBA" id="ARBA00023004"/>
    </source>
</evidence>
<organism evidence="3">
    <name type="scientific">marine metagenome</name>
    <dbReference type="NCBI Taxonomy" id="408172"/>
    <lineage>
        <taxon>unclassified sequences</taxon>
        <taxon>metagenomes</taxon>
        <taxon>ecological metagenomes</taxon>
    </lineage>
</organism>